<evidence type="ECO:0000256" key="7">
    <source>
        <dbReference type="SAM" id="Phobius"/>
    </source>
</evidence>
<sequence length="208" mass="21985">MQFETYLIFLVTTAVVVFSPGAAAVAVASQGAANGGRRALGGVFGIASANAVYFALSATGIASLIIASNLVFSVIKWAGVGYLVWLGLTALFTPAGAIRVKRSGRQSSLKALFAQGFVIEFANPKALLYFAAILPQFLDINAPIVPQILIMGMTTFLIDLTSYTAYAFLGDRLTRGEMKNWVVGLVNKCAGIALLYAGFRMAGVTVMR</sequence>
<keyword evidence="4 7" id="KW-0812">Transmembrane</keyword>
<evidence type="ECO:0000256" key="1">
    <source>
        <dbReference type="ARBA" id="ARBA00004651"/>
    </source>
</evidence>
<keyword evidence="5 7" id="KW-1133">Transmembrane helix</keyword>
<evidence type="ECO:0000256" key="4">
    <source>
        <dbReference type="ARBA" id="ARBA00022692"/>
    </source>
</evidence>
<dbReference type="Pfam" id="PF01810">
    <property type="entry name" value="LysE"/>
    <property type="match status" value="1"/>
</dbReference>
<feature type="transmembrane region" description="Helical" evidence="7">
    <location>
        <begin position="181"/>
        <end position="199"/>
    </location>
</feature>
<dbReference type="GO" id="GO:0042970">
    <property type="term" value="F:homoserine transmembrane transporter activity"/>
    <property type="evidence" value="ECO:0007669"/>
    <property type="project" value="TreeGrafter"/>
</dbReference>
<dbReference type="Proteomes" id="UP000048926">
    <property type="component" value="Unassembled WGS sequence"/>
</dbReference>
<reference evidence="9" key="1">
    <citation type="submission" date="2015-07" db="EMBL/GenBank/DDBJ databases">
        <authorList>
            <person name="Rodrigo-Torres Lidia"/>
            <person name="Arahal R.David."/>
        </authorList>
    </citation>
    <scope>NUCLEOTIDE SEQUENCE [LARGE SCALE GENOMIC DNA]</scope>
    <source>
        <strain evidence="9">CECT 4801</strain>
    </source>
</reference>
<comment type="similarity">
    <text evidence="2">Belongs to the Rht family.</text>
</comment>
<gene>
    <name evidence="8" type="primary">rhtB_1</name>
    <name evidence="8" type="ORF">LAL4801_00102</name>
</gene>
<evidence type="ECO:0000256" key="2">
    <source>
        <dbReference type="ARBA" id="ARBA00007928"/>
    </source>
</evidence>
<accession>A0A0M6XW05</accession>
<evidence type="ECO:0000313" key="8">
    <source>
        <dbReference type="EMBL" id="CTQ41683.1"/>
    </source>
</evidence>
<dbReference type="InterPro" id="IPR001123">
    <property type="entry name" value="LeuE-type"/>
</dbReference>
<dbReference type="PANTHER" id="PTHR30086:SF14">
    <property type="entry name" value="HOMOSERINE_HOMOSERINE LACTONE EFFLUX PROTEIN"/>
    <property type="match status" value="1"/>
</dbReference>
<feature type="transmembrane region" description="Helical" evidence="7">
    <location>
        <begin position="112"/>
        <end position="132"/>
    </location>
</feature>
<dbReference type="OrthoDB" id="9804822at2"/>
<keyword evidence="6 7" id="KW-0472">Membrane</keyword>
<evidence type="ECO:0000256" key="3">
    <source>
        <dbReference type="ARBA" id="ARBA00022475"/>
    </source>
</evidence>
<protein>
    <submittedName>
        <fullName evidence="8">Homoserine/homoserine lactone efflux protein</fullName>
    </submittedName>
</protein>
<evidence type="ECO:0000256" key="6">
    <source>
        <dbReference type="ARBA" id="ARBA00023136"/>
    </source>
</evidence>
<feature type="transmembrane region" description="Helical" evidence="7">
    <location>
        <begin position="79"/>
        <end position="100"/>
    </location>
</feature>
<dbReference type="RefSeq" id="WP_055653531.1">
    <property type="nucleotide sequence ID" value="NZ_CXST01000001.1"/>
</dbReference>
<keyword evidence="3" id="KW-1003">Cell membrane</keyword>
<proteinExistence type="inferred from homology"/>
<keyword evidence="9" id="KW-1185">Reference proteome</keyword>
<organism evidence="8 9">
    <name type="scientific">Roseibium aggregatum</name>
    <dbReference type="NCBI Taxonomy" id="187304"/>
    <lineage>
        <taxon>Bacteria</taxon>
        <taxon>Pseudomonadati</taxon>
        <taxon>Pseudomonadota</taxon>
        <taxon>Alphaproteobacteria</taxon>
        <taxon>Hyphomicrobiales</taxon>
        <taxon>Stappiaceae</taxon>
        <taxon>Roseibium</taxon>
    </lineage>
</organism>
<comment type="subcellular location">
    <subcellularLocation>
        <location evidence="1">Cell membrane</location>
        <topology evidence="1">Multi-pass membrane protein</topology>
    </subcellularLocation>
</comment>
<dbReference type="EMBL" id="CXST01000001">
    <property type="protein sequence ID" value="CTQ41683.1"/>
    <property type="molecule type" value="Genomic_DNA"/>
</dbReference>
<dbReference type="STRING" id="187304.B0E33_01115"/>
<evidence type="ECO:0000256" key="5">
    <source>
        <dbReference type="ARBA" id="ARBA00022989"/>
    </source>
</evidence>
<dbReference type="AlphaFoldDB" id="A0A0M6XW05"/>
<feature type="transmembrane region" description="Helical" evidence="7">
    <location>
        <begin position="144"/>
        <end position="169"/>
    </location>
</feature>
<dbReference type="PANTHER" id="PTHR30086">
    <property type="entry name" value="ARGININE EXPORTER PROTEIN ARGO"/>
    <property type="match status" value="1"/>
</dbReference>
<feature type="transmembrane region" description="Helical" evidence="7">
    <location>
        <begin position="6"/>
        <end position="28"/>
    </location>
</feature>
<name>A0A0M6XW05_9HYPH</name>
<dbReference type="PIRSF" id="PIRSF006324">
    <property type="entry name" value="LeuE"/>
    <property type="match status" value="1"/>
</dbReference>
<evidence type="ECO:0000313" key="9">
    <source>
        <dbReference type="Proteomes" id="UP000048926"/>
    </source>
</evidence>
<dbReference type="GO" id="GO:0005886">
    <property type="term" value="C:plasma membrane"/>
    <property type="evidence" value="ECO:0007669"/>
    <property type="project" value="UniProtKB-SubCell"/>
</dbReference>
<feature type="transmembrane region" description="Helical" evidence="7">
    <location>
        <begin position="40"/>
        <end position="67"/>
    </location>
</feature>